<dbReference type="GO" id="GO:0006952">
    <property type="term" value="P:defense response"/>
    <property type="evidence" value="ECO:0007669"/>
    <property type="project" value="InterPro"/>
</dbReference>
<dbReference type="SUPFAM" id="SSF52540">
    <property type="entry name" value="P-loop containing nucleoside triphosphate hydrolases"/>
    <property type="match status" value="1"/>
</dbReference>
<gene>
    <name evidence="6" type="ORF">CTI12_AA593590</name>
</gene>
<keyword evidence="1" id="KW-0433">Leucine-rich repeat</keyword>
<protein>
    <submittedName>
        <fullName evidence="6">Toll/interleukin-1 receptor (TIR) domain-containing protein</fullName>
    </submittedName>
</protein>
<dbReference type="InterPro" id="IPR027417">
    <property type="entry name" value="P-loop_NTPase"/>
</dbReference>
<comment type="caution">
    <text evidence="6">The sequence shown here is derived from an EMBL/GenBank/DDBJ whole genome shotgun (WGS) entry which is preliminary data.</text>
</comment>
<dbReference type="OrthoDB" id="1357022at2759"/>
<keyword evidence="2" id="KW-0677">Repeat</keyword>
<dbReference type="PRINTS" id="PR00364">
    <property type="entry name" value="DISEASERSIST"/>
</dbReference>
<dbReference type="EMBL" id="PKPP01017407">
    <property type="protein sequence ID" value="PWA36989.1"/>
    <property type="molecule type" value="Genomic_DNA"/>
</dbReference>
<sequence>MVYLSSSPEYVPETKLLEDIVEKIRKRLDLKQVYRQPNLVGMENQDKEMNSWLEQSDSDILAIWGMDGGGKTTLSRHIACSNWNKFDSVSIIEDIASRPPEGLRQLQEKLIKDIIEGKEQTNPSSWQGTYTIKNVLERRKSLIILDNIVTKKQLEALVGIGTGTNTQSKIIITTEKSGASKWFKSPSWRCQEYEMKLLDNEDSYKLLKLHAFEPNDPTEDYEELANKRELHGDIKKVLRIRYDSLPLGSDRSLFLHIACFFIGKNKDFVGKILEPDYSAISGIIILTKSCLLFVSQNNKLKMHPLLKEMGRTIVYDESPQRPGKRSRVWRNEESHDVLINKKGSTKVEGLALDMEILSKEHEKKTRPTVASEPKGSGNQRQSRIPTIQGIDLEKKDQRFRESFQKSEKKKLIQGINQEEKEREEF</sequence>
<name>A0A2U1KJR2_ARTAN</name>
<feature type="domain" description="NB-ARC" evidence="4">
    <location>
        <begin position="48"/>
        <end position="214"/>
    </location>
</feature>
<proteinExistence type="predicted"/>
<dbReference type="Pfam" id="PF23282">
    <property type="entry name" value="WHD_ROQ1"/>
    <property type="match status" value="1"/>
</dbReference>
<dbReference type="Proteomes" id="UP000245207">
    <property type="component" value="Unassembled WGS sequence"/>
</dbReference>
<feature type="compositionally biased region" description="Polar residues" evidence="3">
    <location>
        <begin position="376"/>
        <end position="385"/>
    </location>
</feature>
<keyword evidence="7" id="KW-1185">Reference proteome</keyword>
<feature type="compositionally biased region" description="Basic and acidic residues" evidence="3">
    <location>
        <begin position="391"/>
        <end position="410"/>
    </location>
</feature>
<evidence type="ECO:0000313" key="6">
    <source>
        <dbReference type="EMBL" id="PWA36989.1"/>
    </source>
</evidence>
<dbReference type="PANTHER" id="PTHR11017:SF448">
    <property type="entry name" value="TIR DOMAIN, P-LOOP CONTAINING NUCLEOSIDE TRIPHOSPHATE HYDROLASE"/>
    <property type="match status" value="1"/>
</dbReference>
<feature type="domain" description="Disease resistance protein Roq1-like winged-helix" evidence="5">
    <location>
        <begin position="250"/>
        <end position="318"/>
    </location>
</feature>
<dbReference type="InterPro" id="IPR044974">
    <property type="entry name" value="Disease_R_plants"/>
</dbReference>
<dbReference type="InterPro" id="IPR002182">
    <property type="entry name" value="NB-ARC"/>
</dbReference>
<dbReference type="PANTHER" id="PTHR11017">
    <property type="entry name" value="LEUCINE-RICH REPEAT-CONTAINING PROTEIN"/>
    <property type="match status" value="1"/>
</dbReference>
<dbReference type="GO" id="GO:0043531">
    <property type="term" value="F:ADP binding"/>
    <property type="evidence" value="ECO:0007669"/>
    <property type="project" value="InterPro"/>
</dbReference>
<dbReference type="STRING" id="35608.A0A2U1KJR2"/>
<dbReference type="InterPro" id="IPR058192">
    <property type="entry name" value="WHD_ROQ1-like"/>
</dbReference>
<keyword evidence="6" id="KW-0675">Receptor</keyword>
<dbReference type="Pfam" id="PF00931">
    <property type="entry name" value="NB-ARC"/>
    <property type="match status" value="1"/>
</dbReference>
<evidence type="ECO:0000256" key="3">
    <source>
        <dbReference type="SAM" id="MobiDB-lite"/>
    </source>
</evidence>
<evidence type="ECO:0000259" key="4">
    <source>
        <dbReference type="Pfam" id="PF00931"/>
    </source>
</evidence>
<evidence type="ECO:0000256" key="2">
    <source>
        <dbReference type="ARBA" id="ARBA00022737"/>
    </source>
</evidence>
<evidence type="ECO:0000256" key="1">
    <source>
        <dbReference type="ARBA" id="ARBA00022614"/>
    </source>
</evidence>
<reference evidence="6 7" key="1">
    <citation type="journal article" date="2018" name="Mol. Plant">
        <title>The genome of Artemisia annua provides insight into the evolution of Asteraceae family and artemisinin biosynthesis.</title>
        <authorList>
            <person name="Shen Q."/>
            <person name="Zhang L."/>
            <person name="Liao Z."/>
            <person name="Wang S."/>
            <person name="Yan T."/>
            <person name="Shi P."/>
            <person name="Liu M."/>
            <person name="Fu X."/>
            <person name="Pan Q."/>
            <person name="Wang Y."/>
            <person name="Lv Z."/>
            <person name="Lu X."/>
            <person name="Zhang F."/>
            <person name="Jiang W."/>
            <person name="Ma Y."/>
            <person name="Chen M."/>
            <person name="Hao X."/>
            <person name="Li L."/>
            <person name="Tang Y."/>
            <person name="Lv G."/>
            <person name="Zhou Y."/>
            <person name="Sun X."/>
            <person name="Brodelius P.E."/>
            <person name="Rose J.K.C."/>
            <person name="Tang K."/>
        </authorList>
    </citation>
    <scope>NUCLEOTIDE SEQUENCE [LARGE SCALE GENOMIC DNA]</scope>
    <source>
        <strain evidence="7">cv. Huhao1</strain>
        <tissue evidence="6">Leaf</tissue>
    </source>
</reference>
<dbReference type="AlphaFoldDB" id="A0A2U1KJR2"/>
<evidence type="ECO:0000313" key="7">
    <source>
        <dbReference type="Proteomes" id="UP000245207"/>
    </source>
</evidence>
<feature type="region of interest" description="Disordered" evidence="3">
    <location>
        <begin position="361"/>
        <end position="425"/>
    </location>
</feature>
<dbReference type="Gene3D" id="3.40.50.300">
    <property type="entry name" value="P-loop containing nucleotide triphosphate hydrolases"/>
    <property type="match status" value="1"/>
</dbReference>
<accession>A0A2U1KJR2</accession>
<organism evidence="6 7">
    <name type="scientific">Artemisia annua</name>
    <name type="common">Sweet wormwood</name>
    <dbReference type="NCBI Taxonomy" id="35608"/>
    <lineage>
        <taxon>Eukaryota</taxon>
        <taxon>Viridiplantae</taxon>
        <taxon>Streptophyta</taxon>
        <taxon>Embryophyta</taxon>
        <taxon>Tracheophyta</taxon>
        <taxon>Spermatophyta</taxon>
        <taxon>Magnoliopsida</taxon>
        <taxon>eudicotyledons</taxon>
        <taxon>Gunneridae</taxon>
        <taxon>Pentapetalae</taxon>
        <taxon>asterids</taxon>
        <taxon>campanulids</taxon>
        <taxon>Asterales</taxon>
        <taxon>Asteraceae</taxon>
        <taxon>Asteroideae</taxon>
        <taxon>Anthemideae</taxon>
        <taxon>Artemisiinae</taxon>
        <taxon>Artemisia</taxon>
    </lineage>
</organism>
<evidence type="ECO:0000259" key="5">
    <source>
        <dbReference type="Pfam" id="PF23282"/>
    </source>
</evidence>